<evidence type="ECO:0000313" key="9">
    <source>
        <dbReference type="EMBL" id="WHS64732.1"/>
    </source>
</evidence>
<evidence type="ECO:0000256" key="6">
    <source>
        <dbReference type="PROSITE-ProRule" id="PRU00433"/>
    </source>
</evidence>
<dbReference type="EMBL" id="CP125947">
    <property type="protein sequence ID" value="WHS64732.1"/>
    <property type="molecule type" value="Genomic_DNA"/>
</dbReference>
<keyword evidence="1" id="KW-0813">Transport</keyword>
<keyword evidence="10" id="KW-1185">Reference proteome</keyword>
<evidence type="ECO:0000313" key="10">
    <source>
        <dbReference type="Proteomes" id="UP001240697"/>
    </source>
</evidence>
<gene>
    <name evidence="9" type="ORF">QMY55_19905</name>
</gene>
<dbReference type="PROSITE" id="PS51007">
    <property type="entry name" value="CYTC"/>
    <property type="match status" value="1"/>
</dbReference>
<dbReference type="Pfam" id="PF00034">
    <property type="entry name" value="Cytochrom_C"/>
    <property type="match status" value="1"/>
</dbReference>
<dbReference type="InterPro" id="IPR036909">
    <property type="entry name" value="Cyt_c-like_dom_sf"/>
</dbReference>
<keyword evidence="7" id="KW-1133">Transmembrane helix</keyword>
<evidence type="ECO:0000256" key="1">
    <source>
        <dbReference type="ARBA" id="ARBA00022448"/>
    </source>
</evidence>
<dbReference type="SUPFAM" id="SSF46626">
    <property type="entry name" value="Cytochrome c"/>
    <property type="match status" value="1"/>
</dbReference>
<dbReference type="InterPro" id="IPR002324">
    <property type="entry name" value="Cyt_c_ID"/>
</dbReference>
<sequence>MTDPIDDEENYPARPRWIGWLIGLVILAAVLGVVNIGWRIMRVSSAEQAADALVQSQPELAAGKKLVEQSDCMRCHGWDRKFVGPAFASIADKYRERSDAQAYLAGKIRSGSVGVWGNVIMPRHPQISEVDSLQMARWVMSAKASDKSSEK</sequence>
<protein>
    <submittedName>
        <fullName evidence="9">C-type cytochrome</fullName>
    </submittedName>
</protein>
<dbReference type="RefSeq" id="WP_283485843.1">
    <property type="nucleotide sequence ID" value="NZ_CP125947.1"/>
</dbReference>
<evidence type="ECO:0000256" key="2">
    <source>
        <dbReference type="ARBA" id="ARBA00022617"/>
    </source>
</evidence>
<evidence type="ECO:0000256" key="7">
    <source>
        <dbReference type="SAM" id="Phobius"/>
    </source>
</evidence>
<dbReference type="Proteomes" id="UP001240697">
    <property type="component" value="Chromosome"/>
</dbReference>
<reference evidence="9 10" key="1">
    <citation type="submission" date="2023-05" db="EMBL/GenBank/DDBJ databases">
        <authorList>
            <person name="Yin Y."/>
            <person name="Lu Z."/>
        </authorList>
    </citation>
    <scope>NUCLEOTIDE SEQUENCE [LARGE SCALE GENOMIC DNA]</scope>
    <source>
        <strain evidence="9 10">ZM22</strain>
    </source>
</reference>
<dbReference type="Gene3D" id="1.10.760.10">
    <property type="entry name" value="Cytochrome c-like domain"/>
    <property type="match status" value="1"/>
</dbReference>
<evidence type="ECO:0000256" key="3">
    <source>
        <dbReference type="ARBA" id="ARBA00022723"/>
    </source>
</evidence>
<keyword evidence="7" id="KW-0472">Membrane</keyword>
<keyword evidence="5 6" id="KW-0408">Iron</keyword>
<keyword evidence="2 6" id="KW-0349">Heme</keyword>
<feature type="transmembrane region" description="Helical" evidence="7">
    <location>
        <begin position="17"/>
        <end position="38"/>
    </location>
</feature>
<name>A0ABY8SNS2_9BURK</name>
<organism evidence="9 10">
    <name type="scientific">Comamonas resistens</name>
    <dbReference type="NCBI Taxonomy" id="3046670"/>
    <lineage>
        <taxon>Bacteria</taxon>
        <taxon>Pseudomonadati</taxon>
        <taxon>Pseudomonadota</taxon>
        <taxon>Betaproteobacteria</taxon>
        <taxon>Burkholderiales</taxon>
        <taxon>Comamonadaceae</taxon>
        <taxon>Comamonas</taxon>
    </lineage>
</organism>
<keyword evidence="4" id="KW-0249">Electron transport</keyword>
<keyword evidence="7" id="KW-0812">Transmembrane</keyword>
<evidence type="ECO:0000256" key="4">
    <source>
        <dbReference type="ARBA" id="ARBA00022982"/>
    </source>
</evidence>
<proteinExistence type="predicted"/>
<dbReference type="InterPro" id="IPR009056">
    <property type="entry name" value="Cyt_c-like_dom"/>
</dbReference>
<accession>A0ABY8SNS2</accession>
<evidence type="ECO:0000259" key="8">
    <source>
        <dbReference type="PROSITE" id="PS51007"/>
    </source>
</evidence>
<evidence type="ECO:0000256" key="5">
    <source>
        <dbReference type="ARBA" id="ARBA00023004"/>
    </source>
</evidence>
<dbReference type="PRINTS" id="PR00606">
    <property type="entry name" value="CYTCHROMECID"/>
</dbReference>
<feature type="domain" description="Cytochrome c" evidence="8">
    <location>
        <begin position="58"/>
        <end position="143"/>
    </location>
</feature>
<keyword evidence="3 6" id="KW-0479">Metal-binding</keyword>